<evidence type="ECO:0000313" key="4">
    <source>
        <dbReference type="Proteomes" id="UP001197093"/>
    </source>
</evidence>
<keyword evidence="2" id="KW-0812">Transmembrane</keyword>
<evidence type="ECO:0000256" key="2">
    <source>
        <dbReference type="SAM" id="Phobius"/>
    </source>
</evidence>
<keyword evidence="4" id="KW-1185">Reference proteome</keyword>
<dbReference type="Proteomes" id="UP001197093">
    <property type="component" value="Unassembled WGS sequence"/>
</dbReference>
<feature type="transmembrane region" description="Helical" evidence="2">
    <location>
        <begin position="20"/>
        <end position="42"/>
    </location>
</feature>
<evidence type="ECO:0000313" key="3">
    <source>
        <dbReference type="EMBL" id="KAG7284122.1"/>
    </source>
</evidence>
<gene>
    <name evidence="3" type="ORF">NEMBOFW57_010483</name>
</gene>
<name>A0AAD4ERK7_9PEZI</name>
<dbReference type="PANTHER" id="PTHR42077">
    <property type="entry name" value="YALI0F30239P"/>
    <property type="match status" value="1"/>
</dbReference>
<evidence type="ECO:0000256" key="1">
    <source>
        <dbReference type="SAM" id="MobiDB-lite"/>
    </source>
</evidence>
<dbReference type="EMBL" id="JAHCVI010000006">
    <property type="protein sequence ID" value="KAG7284122.1"/>
    <property type="molecule type" value="Genomic_DNA"/>
</dbReference>
<keyword evidence="2" id="KW-1133">Transmembrane helix</keyword>
<dbReference type="AlphaFoldDB" id="A0AAD4ERK7"/>
<accession>A0AAD4ERK7</accession>
<feature type="compositionally biased region" description="Basic residues" evidence="1">
    <location>
        <begin position="104"/>
        <end position="116"/>
    </location>
</feature>
<dbReference type="PANTHER" id="PTHR42077:SF1">
    <property type="entry name" value="YALI0F30239P"/>
    <property type="match status" value="1"/>
</dbReference>
<reference evidence="3" key="1">
    <citation type="submission" date="2023-02" db="EMBL/GenBank/DDBJ databases">
        <authorList>
            <person name="Palmer J.M."/>
        </authorList>
    </citation>
    <scope>NUCLEOTIDE SEQUENCE</scope>
    <source>
        <strain evidence="3">FW57</strain>
    </source>
</reference>
<organism evidence="3 4">
    <name type="scientific">Staphylotrichum longicolle</name>
    <dbReference type="NCBI Taxonomy" id="669026"/>
    <lineage>
        <taxon>Eukaryota</taxon>
        <taxon>Fungi</taxon>
        <taxon>Dikarya</taxon>
        <taxon>Ascomycota</taxon>
        <taxon>Pezizomycotina</taxon>
        <taxon>Sordariomycetes</taxon>
        <taxon>Sordariomycetidae</taxon>
        <taxon>Sordariales</taxon>
        <taxon>Chaetomiaceae</taxon>
        <taxon>Staphylotrichum</taxon>
    </lineage>
</organism>
<keyword evidence="2" id="KW-0472">Membrane</keyword>
<protein>
    <submittedName>
        <fullName evidence="3">Uncharacterized protein</fullName>
    </submittedName>
</protein>
<sequence length="116" mass="13166">MAWGKQKVQAPPSTIRQLLPLFITLIVLGVMAWVGYQIYLSVTKIQTQARKQMGNNVVFTKDGMQVRVKSMENESYLDRTQSWVVKAWELGSSSGANEKDDAAKRKRRTNHIVKQG</sequence>
<comment type="caution">
    <text evidence="3">The sequence shown here is derived from an EMBL/GenBank/DDBJ whole genome shotgun (WGS) entry which is preliminary data.</text>
</comment>
<proteinExistence type="predicted"/>
<feature type="region of interest" description="Disordered" evidence="1">
    <location>
        <begin position="93"/>
        <end position="116"/>
    </location>
</feature>